<dbReference type="EMBL" id="LYOZ01000001">
    <property type="protein sequence ID" value="OCH99544.1"/>
    <property type="molecule type" value="Genomic_DNA"/>
</dbReference>
<evidence type="ECO:0000256" key="1">
    <source>
        <dbReference type="ARBA" id="ARBA00002368"/>
    </source>
</evidence>
<dbReference type="RefSeq" id="WP_058450775.1">
    <property type="nucleotide sequence ID" value="NZ_CAAAJF010000002.1"/>
</dbReference>
<reference evidence="12 14" key="1">
    <citation type="submission" date="2015-11" db="EMBL/GenBank/DDBJ databases">
        <title>Genomic analysis of 38 Legionella species identifies large and diverse effector repertoires.</title>
        <authorList>
            <person name="Burstein D."/>
            <person name="Amaro F."/>
            <person name="Zusman T."/>
            <person name="Lifshitz Z."/>
            <person name="Cohen O."/>
            <person name="Gilbert J.A."/>
            <person name="Pupko T."/>
            <person name="Shuman H.A."/>
            <person name="Segal G."/>
        </authorList>
    </citation>
    <scope>NUCLEOTIDE SEQUENCE [LARGE SCALE GENOMIC DNA]</scope>
    <source>
        <strain evidence="12 14">JA-26-G1-E2</strain>
    </source>
</reference>
<dbReference type="HAMAP" id="MF_00219">
    <property type="entry name" value="PyrC_classII"/>
    <property type="match status" value="1"/>
</dbReference>
<feature type="binding site" description="via carbamate group" evidence="9">
    <location>
        <position position="99"/>
    </location>
    <ligand>
        <name>Zn(2+)</name>
        <dbReference type="ChEBI" id="CHEBI:29105"/>
        <label>1</label>
    </ligand>
</feature>
<comment type="caution">
    <text evidence="12">The sequence shown here is derived from an EMBL/GenBank/DDBJ whole genome shotgun (WGS) entry which is preliminary data.</text>
</comment>
<dbReference type="InterPro" id="IPR004721">
    <property type="entry name" value="DHOdimr"/>
</dbReference>
<dbReference type="OrthoDB" id="9808095at2"/>
<comment type="cofactor">
    <cofactor evidence="9 10">
        <name>Zn(2+)</name>
        <dbReference type="ChEBI" id="CHEBI:29105"/>
    </cofactor>
    <text evidence="9 10">Binds 2 Zn(2+) ions per subunit.</text>
</comment>
<feature type="domain" description="Amidohydrolase-related" evidence="11">
    <location>
        <begin position="11"/>
        <end position="316"/>
    </location>
</feature>
<keyword evidence="7 9" id="KW-0862">Zinc</keyword>
<dbReference type="EMBL" id="LNYG01000013">
    <property type="protein sequence ID" value="KTD07614.1"/>
    <property type="molecule type" value="Genomic_DNA"/>
</dbReference>
<feature type="binding site" evidence="9">
    <location>
        <position position="261"/>
    </location>
    <ligand>
        <name>substrate</name>
    </ligand>
</feature>
<dbReference type="GO" id="GO:0006207">
    <property type="term" value="P:'de novo' pyrimidine nucleobase biosynthetic process"/>
    <property type="evidence" value="ECO:0007669"/>
    <property type="project" value="TreeGrafter"/>
</dbReference>
<evidence type="ECO:0000256" key="7">
    <source>
        <dbReference type="ARBA" id="ARBA00022833"/>
    </source>
</evidence>
<dbReference type="InterPro" id="IPR032466">
    <property type="entry name" value="Metal_Hydrolase"/>
</dbReference>
<dbReference type="AlphaFoldDB" id="A0A0W0UI90"/>
<dbReference type="GO" id="GO:0044205">
    <property type="term" value="P:'de novo' UMP biosynthetic process"/>
    <property type="evidence" value="ECO:0007669"/>
    <property type="project" value="UniProtKB-UniRule"/>
</dbReference>
<feature type="binding site" evidence="9">
    <location>
        <position position="249"/>
    </location>
    <ligand>
        <name>substrate</name>
    </ligand>
</feature>
<name>A0A0W0UI90_9GAMM</name>
<dbReference type="CDD" id="cd01294">
    <property type="entry name" value="DHOase"/>
    <property type="match status" value="1"/>
</dbReference>
<dbReference type="PROSITE" id="PS00483">
    <property type="entry name" value="DIHYDROOROTASE_2"/>
    <property type="match status" value="1"/>
</dbReference>
<dbReference type="InterPro" id="IPR002195">
    <property type="entry name" value="Dihydroorotase_CS"/>
</dbReference>
<proteinExistence type="inferred from homology"/>
<dbReference type="InterPro" id="IPR006680">
    <property type="entry name" value="Amidohydro-rel"/>
</dbReference>
<evidence type="ECO:0000259" key="11">
    <source>
        <dbReference type="Pfam" id="PF01979"/>
    </source>
</evidence>
<organism evidence="12 14">
    <name type="scientific">Legionella jamestowniensis</name>
    <dbReference type="NCBI Taxonomy" id="455"/>
    <lineage>
        <taxon>Bacteria</taxon>
        <taxon>Pseudomonadati</taxon>
        <taxon>Pseudomonadota</taxon>
        <taxon>Gammaproteobacteria</taxon>
        <taxon>Legionellales</taxon>
        <taxon>Legionellaceae</taxon>
        <taxon>Legionella</taxon>
    </lineage>
</organism>
<dbReference type="Pfam" id="PF01979">
    <property type="entry name" value="Amidohydro_1"/>
    <property type="match status" value="1"/>
</dbReference>
<dbReference type="Gene3D" id="3.20.20.140">
    <property type="entry name" value="Metal-dependent hydrolases"/>
    <property type="match status" value="1"/>
</dbReference>
<feature type="binding site" evidence="9">
    <location>
        <begin position="15"/>
        <end position="17"/>
    </location>
    <ligand>
        <name>substrate</name>
    </ligand>
</feature>
<dbReference type="PATRIC" id="fig|455.5.peg.1906"/>
<comment type="similarity">
    <text evidence="3 9 10">Belongs to the metallo-dependent hydrolases superfamily. DHOase family. Class II DHOase subfamily.</text>
</comment>
<dbReference type="STRING" id="455.Ljam_1809"/>
<comment type="pathway">
    <text evidence="2 9 10">Pyrimidine metabolism; UMP biosynthesis via de novo pathway; (S)-dihydroorotate from bicarbonate: step 3/3.</text>
</comment>
<evidence type="ECO:0000256" key="3">
    <source>
        <dbReference type="ARBA" id="ARBA00005631"/>
    </source>
</evidence>
<keyword evidence="5 9" id="KW-0479">Metal-binding</keyword>
<evidence type="ECO:0000313" key="14">
    <source>
        <dbReference type="Proteomes" id="UP000054715"/>
    </source>
</evidence>
<evidence type="ECO:0000256" key="6">
    <source>
        <dbReference type="ARBA" id="ARBA00022801"/>
    </source>
</evidence>
<evidence type="ECO:0000256" key="9">
    <source>
        <dbReference type="HAMAP-Rule" id="MF_00219"/>
    </source>
</evidence>
<comment type="subunit">
    <text evidence="9">Homodimer.</text>
</comment>
<feature type="binding site" evidence="9">
    <location>
        <position position="41"/>
    </location>
    <ligand>
        <name>substrate</name>
    </ligand>
</feature>
<feature type="modified residue" description="N6-carboxylysine" evidence="9">
    <location>
        <position position="99"/>
    </location>
</feature>
<comment type="function">
    <text evidence="1 9">Catalyzes the reversible cyclization of carbamoyl aspartate to dihydroorotate.</text>
</comment>
<dbReference type="PIRSF" id="PIRSF001237">
    <property type="entry name" value="DHOdimr"/>
    <property type="match status" value="1"/>
</dbReference>
<dbReference type="SUPFAM" id="SSF51556">
    <property type="entry name" value="Metallo-dependent hydrolases"/>
    <property type="match status" value="1"/>
</dbReference>
<feature type="binding site" evidence="9">
    <location>
        <position position="245"/>
    </location>
    <ligand>
        <name>Zn(2+)</name>
        <dbReference type="ChEBI" id="CHEBI:29105"/>
        <label>1</label>
    </ligand>
</feature>
<dbReference type="GO" id="GO:0005829">
    <property type="term" value="C:cytosol"/>
    <property type="evidence" value="ECO:0007669"/>
    <property type="project" value="TreeGrafter"/>
</dbReference>
<keyword evidence="15" id="KW-1185">Reference proteome</keyword>
<dbReference type="EC" id="3.5.2.3" evidence="4 9"/>
<evidence type="ECO:0000256" key="5">
    <source>
        <dbReference type="ARBA" id="ARBA00022723"/>
    </source>
</evidence>
<dbReference type="PANTHER" id="PTHR43137:SF1">
    <property type="entry name" value="DIHYDROOROTASE"/>
    <property type="match status" value="1"/>
</dbReference>
<feature type="binding site" evidence="9">
    <location>
        <position position="172"/>
    </location>
    <ligand>
        <name>Zn(2+)</name>
        <dbReference type="ChEBI" id="CHEBI:29105"/>
        <label>2</label>
    </ligand>
</feature>
<dbReference type="Proteomes" id="UP000093336">
    <property type="component" value="Unassembled WGS sequence"/>
</dbReference>
<dbReference type="GO" id="GO:0008270">
    <property type="term" value="F:zinc ion binding"/>
    <property type="evidence" value="ECO:0007669"/>
    <property type="project" value="UniProtKB-UniRule"/>
</dbReference>
<dbReference type="NCBIfam" id="TIGR00856">
    <property type="entry name" value="pyrC_dimer"/>
    <property type="match status" value="1"/>
</dbReference>
<reference evidence="13 15" key="2">
    <citation type="submission" date="2016-05" db="EMBL/GenBank/DDBJ databases">
        <authorList>
            <person name="Prochazka B."/>
            <person name="Indra A."/>
            <person name="Hasenberger P."/>
            <person name="Blaschitz M."/>
            <person name="Wagner L."/>
            <person name="Wewalka G."/>
            <person name="Sorschag S."/>
            <person name="Schmid D."/>
            <person name="Ruppitsch W."/>
        </authorList>
    </citation>
    <scope>NUCLEOTIDE SEQUENCE [LARGE SCALE GENOMIC DNA]</scope>
    <source>
        <strain evidence="13 15">974010_12</strain>
    </source>
</reference>
<feature type="binding site" evidence="9">
    <location>
        <position position="15"/>
    </location>
    <ligand>
        <name>Zn(2+)</name>
        <dbReference type="ChEBI" id="CHEBI:29105"/>
        <label>1</label>
    </ligand>
</feature>
<feature type="active site" evidence="9">
    <location>
        <position position="245"/>
    </location>
</feature>
<dbReference type="UniPathway" id="UPA00070">
    <property type="reaction ID" value="UER00117"/>
</dbReference>
<feature type="binding site" evidence="9">
    <location>
        <position position="136"/>
    </location>
    <ligand>
        <name>substrate</name>
    </ligand>
</feature>
<keyword evidence="8 9" id="KW-0665">Pyrimidine biosynthesis</keyword>
<dbReference type="PROSITE" id="PS00482">
    <property type="entry name" value="DIHYDROOROTASE_1"/>
    <property type="match status" value="1"/>
</dbReference>
<feature type="binding site" evidence="9">
    <location>
        <position position="13"/>
    </location>
    <ligand>
        <name>Zn(2+)</name>
        <dbReference type="ChEBI" id="CHEBI:29105"/>
        <label>1</label>
    </ligand>
</feature>
<keyword evidence="6 9" id="KW-0378">Hydrolase</keyword>
<evidence type="ECO:0000313" key="12">
    <source>
        <dbReference type="EMBL" id="KTD07614.1"/>
    </source>
</evidence>
<evidence type="ECO:0000256" key="10">
    <source>
        <dbReference type="RuleBase" id="RU003440"/>
    </source>
</evidence>
<comment type="catalytic activity">
    <reaction evidence="9 10">
        <text>(S)-dihydroorotate + H2O = N-carbamoyl-L-aspartate + H(+)</text>
        <dbReference type="Rhea" id="RHEA:24296"/>
        <dbReference type="ChEBI" id="CHEBI:15377"/>
        <dbReference type="ChEBI" id="CHEBI:15378"/>
        <dbReference type="ChEBI" id="CHEBI:30864"/>
        <dbReference type="ChEBI" id="CHEBI:32814"/>
        <dbReference type="EC" id="3.5.2.3"/>
    </reaction>
</comment>
<feature type="binding site" evidence="9">
    <location>
        <position position="136"/>
    </location>
    <ligand>
        <name>Zn(2+)</name>
        <dbReference type="ChEBI" id="CHEBI:29105"/>
        <label>2</label>
    </ligand>
</feature>
<protein>
    <recommendedName>
        <fullName evidence="4 9">Dihydroorotase</fullName>
        <shortName evidence="9">DHOase</shortName>
        <ecNumber evidence="4 9">3.5.2.3</ecNumber>
    </recommendedName>
</protein>
<evidence type="ECO:0000313" key="13">
    <source>
        <dbReference type="EMBL" id="OCH99544.1"/>
    </source>
</evidence>
<dbReference type="PANTHER" id="PTHR43137">
    <property type="entry name" value="DIHYDROOROTASE"/>
    <property type="match status" value="1"/>
</dbReference>
<feature type="binding site" evidence="9">
    <location>
        <position position="217"/>
    </location>
    <ligand>
        <name>substrate</name>
    </ligand>
</feature>
<dbReference type="Proteomes" id="UP000054715">
    <property type="component" value="Unassembled WGS sequence"/>
</dbReference>
<dbReference type="GO" id="GO:0004151">
    <property type="term" value="F:dihydroorotase activity"/>
    <property type="evidence" value="ECO:0007669"/>
    <property type="project" value="UniProtKB-UniRule"/>
</dbReference>
<evidence type="ECO:0000256" key="2">
    <source>
        <dbReference type="ARBA" id="ARBA00004880"/>
    </source>
</evidence>
<evidence type="ECO:0000313" key="15">
    <source>
        <dbReference type="Proteomes" id="UP000093336"/>
    </source>
</evidence>
<accession>A0A0W0UI90</accession>
<feature type="binding site" description="via carbamate group" evidence="9">
    <location>
        <position position="99"/>
    </location>
    <ligand>
        <name>Zn(2+)</name>
        <dbReference type="ChEBI" id="CHEBI:29105"/>
        <label>2</label>
    </ligand>
</feature>
<evidence type="ECO:0000256" key="8">
    <source>
        <dbReference type="ARBA" id="ARBA00022975"/>
    </source>
</evidence>
<sequence length="344" mass="38074">MECITITRPDDWHVHFRDGDYLKDTVPATAQHFSRALVMPNLKPALTTIHDLIDYQQRILSALPKASTFSPYMTIYLNESVTAEELARVKHYPSILGAKLYPAGATTNSEAGVNSLRALYPLFEVMQTEDLVLQIHGETTQGDIFHREAAFIDNDLMPLIRNFPKLRIILEHISTKAAVEFIQQAPDTVAATVTVHHLMYNRNHLLAGGIKPHYYCLPILKRDTDQHALRTAAVSGNPKFFAGTDSAPHAVASKQSACGCAGIFSAPYAVALYAQVFEELNGLHKLDAFLSRFGAEFYQLPFNKEQLTLKKSPQLVPAILPFGADKVIPIAAGETLPWSIHDAA</sequence>
<gene>
    <name evidence="9" type="primary">pyrC</name>
    <name evidence="13" type="ORF">A8135_06645</name>
    <name evidence="12" type="ORF">Ljam_1809</name>
</gene>
<evidence type="ECO:0000256" key="4">
    <source>
        <dbReference type="ARBA" id="ARBA00012860"/>
    </source>
</evidence>